<feature type="transmembrane region" description="Helical" evidence="1">
    <location>
        <begin position="21"/>
        <end position="39"/>
    </location>
</feature>
<dbReference type="Proteomes" id="UP000320496">
    <property type="component" value="Chromosome"/>
</dbReference>
<sequence length="80" mass="8701">MTRLPSRRSRADDGSRNAATMLALLGLLLVSFGLLALTAMVLPQIAAVLLVIMGFVGIFAVHYLTWGRLMQSSREDEPAE</sequence>
<feature type="transmembrane region" description="Helical" evidence="1">
    <location>
        <begin position="45"/>
        <end position="64"/>
    </location>
</feature>
<evidence type="ECO:0000256" key="1">
    <source>
        <dbReference type="SAM" id="Phobius"/>
    </source>
</evidence>
<keyword evidence="1" id="KW-0812">Transmembrane</keyword>
<dbReference type="AlphaFoldDB" id="A0A517Z4R8"/>
<reference evidence="2 3" key="1">
    <citation type="submission" date="2019-02" db="EMBL/GenBank/DDBJ databases">
        <title>Deep-cultivation of Planctomycetes and their phenomic and genomic characterization uncovers novel biology.</title>
        <authorList>
            <person name="Wiegand S."/>
            <person name="Jogler M."/>
            <person name="Boedeker C."/>
            <person name="Pinto D."/>
            <person name="Vollmers J."/>
            <person name="Rivas-Marin E."/>
            <person name="Kohn T."/>
            <person name="Peeters S.H."/>
            <person name="Heuer A."/>
            <person name="Rast P."/>
            <person name="Oberbeckmann S."/>
            <person name="Bunk B."/>
            <person name="Jeske O."/>
            <person name="Meyerdierks A."/>
            <person name="Storesund J.E."/>
            <person name="Kallscheuer N."/>
            <person name="Luecker S."/>
            <person name="Lage O.M."/>
            <person name="Pohl T."/>
            <person name="Merkel B.J."/>
            <person name="Hornburger P."/>
            <person name="Mueller R.-W."/>
            <person name="Bruemmer F."/>
            <person name="Labrenz M."/>
            <person name="Spormann A.M."/>
            <person name="Op den Camp H."/>
            <person name="Overmann J."/>
            <person name="Amann R."/>
            <person name="Jetten M.S.M."/>
            <person name="Mascher T."/>
            <person name="Medema M.H."/>
            <person name="Devos D.P."/>
            <person name="Kaster A.-K."/>
            <person name="Ovreas L."/>
            <person name="Rohde M."/>
            <person name="Galperin M.Y."/>
            <person name="Jogler C."/>
        </authorList>
    </citation>
    <scope>NUCLEOTIDE SEQUENCE [LARGE SCALE GENOMIC DNA]</scope>
    <source>
        <strain evidence="2 3">Mal4</strain>
    </source>
</reference>
<name>A0A517Z4R8_9PLAN</name>
<organism evidence="2 3">
    <name type="scientific">Maioricimonas rarisocia</name>
    <dbReference type="NCBI Taxonomy" id="2528026"/>
    <lineage>
        <taxon>Bacteria</taxon>
        <taxon>Pseudomonadati</taxon>
        <taxon>Planctomycetota</taxon>
        <taxon>Planctomycetia</taxon>
        <taxon>Planctomycetales</taxon>
        <taxon>Planctomycetaceae</taxon>
        <taxon>Maioricimonas</taxon>
    </lineage>
</organism>
<dbReference type="KEGG" id="mri:Mal4_17620"/>
<evidence type="ECO:0000313" key="3">
    <source>
        <dbReference type="Proteomes" id="UP000320496"/>
    </source>
</evidence>
<evidence type="ECO:0000313" key="2">
    <source>
        <dbReference type="EMBL" id="QDU37449.1"/>
    </source>
</evidence>
<gene>
    <name evidence="2" type="ORF">Mal4_17620</name>
</gene>
<keyword evidence="1" id="KW-1133">Transmembrane helix</keyword>
<keyword evidence="1" id="KW-0472">Membrane</keyword>
<accession>A0A517Z4R8</accession>
<dbReference type="RefSeq" id="WP_145368288.1">
    <property type="nucleotide sequence ID" value="NZ_CP036275.1"/>
</dbReference>
<dbReference type="EMBL" id="CP036275">
    <property type="protein sequence ID" value="QDU37449.1"/>
    <property type="molecule type" value="Genomic_DNA"/>
</dbReference>
<protein>
    <submittedName>
        <fullName evidence="2">Uncharacterized protein</fullName>
    </submittedName>
</protein>
<proteinExistence type="predicted"/>
<keyword evidence="3" id="KW-1185">Reference proteome</keyword>